<evidence type="ECO:0008006" key="3">
    <source>
        <dbReference type="Google" id="ProtNLM"/>
    </source>
</evidence>
<dbReference type="Proteomes" id="UP001189143">
    <property type="component" value="Unassembled WGS sequence"/>
</dbReference>
<evidence type="ECO:0000313" key="1">
    <source>
        <dbReference type="EMBL" id="CAI3546580.1"/>
    </source>
</evidence>
<evidence type="ECO:0000313" key="2">
    <source>
        <dbReference type="Proteomes" id="UP001189143"/>
    </source>
</evidence>
<accession>A0AAD2DE18</accession>
<reference evidence="1" key="1">
    <citation type="submission" date="2022-10" db="EMBL/GenBank/DDBJ databases">
        <authorList>
            <person name="Aires J."/>
            <person name="Mesa V."/>
        </authorList>
    </citation>
    <scope>NUCLEOTIDE SEQUENCE</scope>
    <source>
        <strain evidence="1">Clostridium neonatale JD116</strain>
    </source>
</reference>
<gene>
    <name evidence="1" type="ORF">CNEO2_1620002</name>
</gene>
<organism evidence="1 2">
    <name type="scientific">Clostridium neonatale</name>
    <dbReference type="NCBI Taxonomy" id="137838"/>
    <lineage>
        <taxon>Bacteria</taxon>
        <taxon>Bacillati</taxon>
        <taxon>Bacillota</taxon>
        <taxon>Clostridia</taxon>
        <taxon>Eubacteriales</taxon>
        <taxon>Clostridiaceae</taxon>
        <taxon>Clostridium</taxon>
    </lineage>
</organism>
<dbReference type="RefSeq" id="WP_317051697.1">
    <property type="nucleotide sequence ID" value="NZ_CAMRXH010000092.1"/>
</dbReference>
<dbReference type="AlphaFoldDB" id="A0AAD2DE18"/>
<protein>
    <recommendedName>
        <fullName evidence="3">Chloramphenicol resistance protein</fullName>
    </recommendedName>
</protein>
<dbReference type="EMBL" id="CAMTCP010000069">
    <property type="protein sequence ID" value="CAI3546580.1"/>
    <property type="molecule type" value="Genomic_DNA"/>
</dbReference>
<name>A0AAD2DE18_9CLOT</name>
<proteinExistence type="predicted"/>
<comment type="caution">
    <text evidence="1">The sequence shown here is derived from an EMBL/GenBank/DDBJ whole genome shotgun (WGS) entry which is preliminary data.</text>
</comment>
<sequence>MKIIEAIKNYIGNLECMKTFENAININFLDGTADNFSIEEVPCNPILKKYLDGSTKRQFQFAFCSRQSYGPEVIQNIDNSGFYEEFIDEIEVKSYQGILPMGIDSVEALKLEVTSSAYVVSANGGTDEDTALYQINLCFKYLKK</sequence>